<dbReference type="STRING" id="1330018.A0A167GFK6"/>
<organism evidence="1 2">
    <name type="scientific">Calocera viscosa (strain TUFC12733)</name>
    <dbReference type="NCBI Taxonomy" id="1330018"/>
    <lineage>
        <taxon>Eukaryota</taxon>
        <taxon>Fungi</taxon>
        <taxon>Dikarya</taxon>
        <taxon>Basidiomycota</taxon>
        <taxon>Agaricomycotina</taxon>
        <taxon>Dacrymycetes</taxon>
        <taxon>Dacrymycetales</taxon>
        <taxon>Dacrymycetaceae</taxon>
        <taxon>Calocera</taxon>
    </lineage>
</organism>
<sequence length="439" mass="50753">MATPENRGLVIDQPAASLAISRFSSKILQRLQKATTSALHAVRLHNQRNLFRRMVRRRTFTSSTCPIPPIARLPDDVLIARLPDDVLALIFEEAADILQYRQEHKYIKGHGYHSQVFRPFQLTATAVCRQWRIVALDTVILWTCIEIVPGIPQETLDLWLLRARIAPLDITLNLPPDKITRVDYAEYLQLLNHVSHHLRRLTLSAEASFLAFVAARWLRAAPMLEQLTVITYKSYAPRTGRLYVEYLRPSKVRPVRALPALRHIILSTLYPAWWHTVISWDAAVRNSIRSLRLEHHTHTDIHATLALLRSLPNLTSLHISGQDTFWQRYHPLAHTPAQEPISLHSLKYLEIRPDGCWRGNSHRYLREPYDTFFFQWLELLDSPALERVTIPGDAWKCWLRYTPVPVAETVSSRKQEFEAIFLDSRTILLTETSRALPNP</sequence>
<name>A0A167GFK6_CALVF</name>
<evidence type="ECO:0000313" key="2">
    <source>
        <dbReference type="Proteomes" id="UP000076738"/>
    </source>
</evidence>
<proteinExistence type="predicted"/>
<evidence type="ECO:0000313" key="1">
    <source>
        <dbReference type="EMBL" id="KZO90504.1"/>
    </source>
</evidence>
<dbReference type="Proteomes" id="UP000076738">
    <property type="component" value="Unassembled WGS sequence"/>
</dbReference>
<protein>
    <submittedName>
        <fullName evidence="1">Uncharacterized protein</fullName>
    </submittedName>
</protein>
<dbReference type="OrthoDB" id="3219769at2759"/>
<dbReference type="InterPro" id="IPR032675">
    <property type="entry name" value="LRR_dom_sf"/>
</dbReference>
<dbReference type="Gene3D" id="3.80.10.10">
    <property type="entry name" value="Ribonuclease Inhibitor"/>
    <property type="match status" value="1"/>
</dbReference>
<dbReference type="EMBL" id="KV417340">
    <property type="protein sequence ID" value="KZO90504.1"/>
    <property type="molecule type" value="Genomic_DNA"/>
</dbReference>
<gene>
    <name evidence="1" type="ORF">CALVIDRAFT_391844</name>
</gene>
<dbReference type="AlphaFoldDB" id="A0A167GFK6"/>
<keyword evidence="2" id="KW-1185">Reference proteome</keyword>
<reference evidence="1 2" key="1">
    <citation type="journal article" date="2016" name="Mol. Biol. Evol.">
        <title>Comparative Genomics of Early-Diverging Mushroom-Forming Fungi Provides Insights into the Origins of Lignocellulose Decay Capabilities.</title>
        <authorList>
            <person name="Nagy L.G."/>
            <person name="Riley R."/>
            <person name="Tritt A."/>
            <person name="Adam C."/>
            <person name="Daum C."/>
            <person name="Floudas D."/>
            <person name="Sun H."/>
            <person name="Yadav J.S."/>
            <person name="Pangilinan J."/>
            <person name="Larsson K.H."/>
            <person name="Matsuura K."/>
            <person name="Barry K."/>
            <person name="Labutti K."/>
            <person name="Kuo R."/>
            <person name="Ohm R.A."/>
            <person name="Bhattacharya S.S."/>
            <person name="Shirouzu T."/>
            <person name="Yoshinaga Y."/>
            <person name="Martin F.M."/>
            <person name="Grigoriev I.V."/>
            <person name="Hibbett D.S."/>
        </authorList>
    </citation>
    <scope>NUCLEOTIDE SEQUENCE [LARGE SCALE GENOMIC DNA]</scope>
    <source>
        <strain evidence="1 2">TUFC12733</strain>
    </source>
</reference>
<accession>A0A167GFK6</accession>